<protein>
    <recommendedName>
        <fullName evidence="4">YvrJ family protein</fullName>
    </recommendedName>
</protein>
<name>A0A164FT02_BACCE</name>
<reference evidence="2 3" key="1">
    <citation type="submission" date="2015-09" db="EMBL/GenBank/DDBJ databases">
        <title>Bacillus cereus food isolates.</title>
        <authorList>
            <person name="Boekhorst J."/>
        </authorList>
    </citation>
    <scope>NUCLEOTIDE SEQUENCE [LARGE SCALE GENOMIC DNA]</scope>
    <source>
        <strain evidence="2 3">B4082</strain>
    </source>
</reference>
<dbReference type="AlphaFoldDB" id="A0A164FT02"/>
<dbReference type="PATRIC" id="fig|1396.539.peg.3478"/>
<dbReference type="InterPro" id="IPR024419">
    <property type="entry name" value="YvrJ"/>
</dbReference>
<gene>
    <name evidence="2" type="ORF">B4082_2339</name>
</gene>
<keyword evidence="1" id="KW-0812">Transmembrane</keyword>
<evidence type="ECO:0000313" key="3">
    <source>
        <dbReference type="Proteomes" id="UP000076501"/>
    </source>
</evidence>
<dbReference type="RefSeq" id="WP_000187390.1">
    <property type="nucleotide sequence ID" value="NZ_JAEHBS010000024.1"/>
</dbReference>
<comment type="caution">
    <text evidence="2">The sequence shown here is derived from an EMBL/GenBank/DDBJ whole genome shotgun (WGS) entry which is preliminary data.</text>
</comment>
<proteinExistence type="predicted"/>
<keyword evidence="1" id="KW-1133">Transmembrane helix</keyword>
<organism evidence="2 3">
    <name type="scientific">Bacillus cereus</name>
    <dbReference type="NCBI Taxonomy" id="1396"/>
    <lineage>
        <taxon>Bacteria</taxon>
        <taxon>Bacillati</taxon>
        <taxon>Bacillota</taxon>
        <taxon>Bacilli</taxon>
        <taxon>Bacillales</taxon>
        <taxon>Bacillaceae</taxon>
        <taxon>Bacillus</taxon>
        <taxon>Bacillus cereus group</taxon>
    </lineage>
</organism>
<dbReference type="Pfam" id="PF12841">
    <property type="entry name" value="YvrJ"/>
    <property type="match status" value="1"/>
</dbReference>
<evidence type="ECO:0000256" key="1">
    <source>
        <dbReference type="SAM" id="Phobius"/>
    </source>
</evidence>
<keyword evidence="1" id="KW-0472">Membrane</keyword>
<dbReference type="EMBL" id="LJKA01000036">
    <property type="protein sequence ID" value="KZD36522.1"/>
    <property type="molecule type" value="Genomic_DNA"/>
</dbReference>
<sequence>MTPFEMFSASIGNFGFPIVISIYLLIRFEKRIEVLTIAINELKQVAEKDK</sequence>
<dbReference type="Proteomes" id="UP000076501">
    <property type="component" value="Unassembled WGS sequence"/>
</dbReference>
<feature type="transmembrane region" description="Helical" evidence="1">
    <location>
        <begin position="6"/>
        <end position="26"/>
    </location>
</feature>
<accession>A0A164FT02</accession>
<evidence type="ECO:0000313" key="2">
    <source>
        <dbReference type="EMBL" id="KZD36522.1"/>
    </source>
</evidence>
<evidence type="ECO:0008006" key="4">
    <source>
        <dbReference type="Google" id="ProtNLM"/>
    </source>
</evidence>